<protein>
    <submittedName>
        <fullName evidence="3">Hydrolase</fullName>
    </submittedName>
</protein>
<evidence type="ECO:0000259" key="2">
    <source>
        <dbReference type="PROSITE" id="PS51831"/>
    </source>
</evidence>
<feature type="transmembrane region" description="Helical" evidence="1">
    <location>
        <begin position="392"/>
        <end position="411"/>
    </location>
</feature>
<dbReference type="EMBL" id="CP023483">
    <property type="protein sequence ID" value="ATF26632.1"/>
    <property type="molecule type" value="Genomic_DNA"/>
</dbReference>
<dbReference type="KEGG" id="bths:CNY62_09670"/>
<dbReference type="PANTHER" id="PTHR36442">
    <property type="entry name" value="CYCLIC-DI-AMP PHOSPHODIESTERASE PGPH"/>
    <property type="match status" value="1"/>
</dbReference>
<keyword evidence="3" id="KW-0378">Hydrolase</keyword>
<organism evidence="3 4">
    <name type="scientific">Brochothrix thermosphacta</name>
    <name type="common">Microbacterium thermosphactum</name>
    <dbReference type="NCBI Taxonomy" id="2756"/>
    <lineage>
        <taxon>Bacteria</taxon>
        <taxon>Bacillati</taxon>
        <taxon>Bacillota</taxon>
        <taxon>Bacilli</taxon>
        <taxon>Bacillales</taxon>
        <taxon>Listeriaceae</taxon>
        <taxon>Brochothrix</taxon>
    </lineage>
</organism>
<dbReference type="STRING" id="2756.BFR44_11125"/>
<dbReference type="Gene3D" id="1.10.3210.10">
    <property type="entry name" value="Hypothetical protein af1432"/>
    <property type="match status" value="1"/>
</dbReference>
<keyword evidence="1" id="KW-1133">Transmembrane helix</keyword>
<dbReference type="InterPro" id="IPR006675">
    <property type="entry name" value="HDIG_dom"/>
</dbReference>
<keyword evidence="1" id="KW-0472">Membrane</keyword>
<evidence type="ECO:0000256" key="1">
    <source>
        <dbReference type="SAM" id="Phobius"/>
    </source>
</evidence>
<dbReference type="Pfam" id="PF01966">
    <property type="entry name" value="HD"/>
    <property type="match status" value="1"/>
</dbReference>
<feature type="domain" description="HD" evidence="2">
    <location>
        <begin position="508"/>
        <end position="650"/>
    </location>
</feature>
<dbReference type="CDD" id="cd00077">
    <property type="entry name" value="HDc"/>
    <property type="match status" value="1"/>
</dbReference>
<dbReference type="GO" id="GO:0016787">
    <property type="term" value="F:hydrolase activity"/>
    <property type="evidence" value="ECO:0007669"/>
    <property type="project" value="UniProtKB-KW"/>
</dbReference>
<dbReference type="NCBIfam" id="TIGR00277">
    <property type="entry name" value="HDIG"/>
    <property type="match status" value="1"/>
</dbReference>
<feature type="transmembrane region" description="Helical" evidence="1">
    <location>
        <begin position="369"/>
        <end position="386"/>
    </location>
</feature>
<dbReference type="RefSeq" id="WP_081312113.1">
    <property type="nucleotide sequence ID" value="NZ_CP023483.1"/>
</dbReference>
<feature type="transmembrane region" description="Helical" evidence="1">
    <location>
        <begin position="316"/>
        <end position="339"/>
    </location>
</feature>
<dbReference type="InterPro" id="IPR011621">
    <property type="entry name" value="Metal-dep_PHydrolase_7TM_intra"/>
</dbReference>
<dbReference type="Proteomes" id="UP000243591">
    <property type="component" value="Chromosome"/>
</dbReference>
<dbReference type="OrthoDB" id="9806952at2"/>
<dbReference type="PROSITE" id="PS51831">
    <property type="entry name" value="HD"/>
    <property type="match status" value="1"/>
</dbReference>
<dbReference type="InterPro" id="IPR011624">
    <property type="entry name" value="Metal-dep_PHydrolase_7TM_extra"/>
</dbReference>
<gene>
    <name evidence="3" type="ORF">CNY62_09670</name>
</gene>
<dbReference type="Pfam" id="PF07697">
    <property type="entry name" value="7TMR-HDED"/>
    <property type="match status" value="1"/>
</dbReference>
<dbReference type="Pfam" id="PF07698">
    <property type="entry name" value="7TM-7TMR_HD"/>
    <property type="match status" value="1"/>
</dbReference>
<sequence>MKKNKKRQENKRREKLTALITLLTFAVVIAVVLNFSSAVRPYQIIKNEVSTATVRAPQTVVDVKKTASERAIAGDNVPDVYTINSNITQNQNDSVTALFTSIRQVQSDEKKAKAAALKDKKQFTAFDEKEITTRVRALLSKNDLTFEHTNISDDSFVKLYKVAPDKLTDLETTIGSVIAKQLQKGVTEGQLLNIRADLQLNISELAIASNLRSAASDILNAAITVNSFYDSDATSQQRSVAENNVQPVRILQGQVIIQEGQLVTDDIYRQLELLHLVKSQMNILQIIGNTLIAMVIALTTYFLIYRARKKRKDFTIAFVIFTAIISLSYAMLLVFRYISERGIDNLFFVLPVVFVPMVLQLLGYRELRLLGIMQIVLASVLVLQNAQNMANIIYFTVYILITGLVATLILNKPKTRNDLFIDSMYITAFNGVSVFIIQLINNTAISSLSFWWPIFYGMIGGLIAFILSLGLQPLFETIFGVLSPNRLLELASPSQPLLKQMMNEAPGTYHHSLMVANLAEAATEAIGADSLYTRVACYYHDVGKMINPAFFVENQYSDKSPHDLLTAAESRDIIIEHASGGAEILKRHHFPQPIIDMAQQHHGTTILKFFYHAEKQNNPEVDEADFRYPGPKPQTREIAVVNIADSVEAAVRSMKAPSIDKMKDLIEAITTDRLLDGQFDECELSMKDIVTVKETLLKVLVGVYHQRIEYPK</sequence>
<dbReference type="InterPro" id="IPR003607">
    <property type="entry name" value="HD/PDEase_dom"/>
</dbReference>
<name>A0A291KI02_BROTH</name>
<dbReference type="InterPro" id="IPR052722">
    <property type="entry name" value="PgpH_phosphodiesterase"/>
</dbReference>
<feature type="transmembrane region" description="Helical" evidence="1">
    <location>
        <begin position="423"/>
        <end position="444"/>
    </location>
</feature>
<dbReference type="AlphaFoldDB" id="A0A291KI02"/>
<keyword evidence="1" id="KW-0812">Transmembrane</keyword>
<dbReference type="SMART" id="SM00471">
    <property type="entry name" value="HDc"/>
    <property type="match status" value="1"/>
</dbReference>
<dbReference type="PANTHER" id="PTHR36442:SF1">
    <property type="entry name" value="CYCLIC-DI-AMP PHOSPHODIESTERASE PGPH"/>
    <property type="match status" value="1"/>
</dbReference>
<evidence type="ECO:0000313" key="4">
    <source>
        <dbReference type="Proteomes" id="UP000243591"/>
    </source>
</evidence>
<dbReference type="InterPro" id="IPR006674">
    <property type="entry name" value="HD_domain"/>
</dbReference>
<dbReference type="SUPFAM" id="SSF109604">
    <property type="entry name" value="HD-domain/PDEase-like"/>
    <property type="match status" value="1"/>
</dbReference>
<reference evidence="3 4" key="1">
    <citation type="submission" date="2017-09" db="EMBL/GenBank/DDBJ databases">
        <title>Complete Genome Sequences of Two Strains of the Meat Spoilage Bacterium Brochothrix thermosphacta Isolated from Ground Chicken.</title>
        <authorList>
            <person name="Paoli G.C."/>
            <person name="Wijey C."/>
            <person name="Chen C.-Y."/>
            <person name="Nguyen L."/>
            <person name="Yan X."/>
            <person name="Irwin P.L."/>
        </authorList>
    </citation>
    <scope>NUCLEOTIDE SEQUENCE [LARGE SCALE GENOMIC DNA]</scope>
    <source>
        <strain evidence="3 4">BI</strain>
    </source>
</reference>
<evidence type="ECO:0000313" key="3">
    <source>
        <dbReference type="EMBL" id="ATF26632.1"/>
    </source>
</evidence>
<proteinExistence type="predicted"/>
<feature type="transmembrane region" description="Helical" evidence="1">
    <location>
        <begin position="283"/>
        <end position="304"/>
    </location>
</feature>
<keyword evidence="4" id="KW-1185">Reference proteome</keyword>
<accession>A0A291KI02</accession>
<feature type="transmembrane region" description="Helical" evidence="1">
    <location>
        <begin position="450"/>
        <end position="471"/>
    </location>
</feature>